<keyword evidence="2" id="KW-1185">Reference proteome</keyword>
<sequence length="168" mass="18298">MRKLQRKSHLSRKPNRSGEPLKIAFTQNSNKLTWKNQKLGLSSAPDSPKAAGDVPQQPASMWLGSGFRRREERRDGWDLASIAQEGSLQQATSGRIPASRGETNGGTREREKALPKPDGILINTYEALEPRALLRAILDGSCVPDAPTPPVYCVGPLIAMEIGDGGRE</sequence>
<evidence type="ECO:0000313" key="1">
    <source>
        <dbReference type="EMBL" id="KAJ8621568.1"/>
    </source>
</evidence>
<evidence type="ECO:0000313" key="2">
    <source>
        <dbReference type="Proteomes" id="UP001234297"/>
    </source>
</evidence>
<comment type="caution">
    <text evidence="1">The sequence shown here is derived from an EMBL/GenBank/DDBJ whole genome shotgun (WGS) entry which is preliminary data.</text>
</comment>
<reference evidence="1 2" key="1">
    <citation type="journal article" date="2022" name="Hortic Res">
        <title>A haplotype resolved chromosomal level avocado genome allows analysis of novel avocado genes.</title>
        <authorList>
            <person name="Nath O."/>
            <person name="Fletcher S.J."/>
            <person name="Hayward A."/>
            <person name="Shaw L.M."/>
            <person name="Masouleh A.K."/>
            <person name="Furtado A."/>
            <person name="Henry R.J."/>
            <person name="Mitter N."/>
        </authorList>
    </citation>
    <scope>NUCLEOTIDE SEQUENCE [LARGE SCALE GENOMIC DNA]</scope>
    <source>
        <strain evidence="2">cv. Hass</strain>
    </source>
</reference>
<gene>
    <name evidence="1" type="ORF">MRB53_030097</name>
</gene>
<organism evidence="1 2">
    <name type="scientific">Persea americana</name>
    <name type="common">Avocado</name>
    <dbReference type="NCBI Taxonomy" id="3435"/>
    <lineage>
        <taxon>Eukaryota</taxon>
        <taxon>Viridiplantae</taxon>
        <taxon>Streptophyta</taxon>
        <taxon>Embryophyta</taxon>
        <taxon>Tracheophyta</taxon>
        <taxon>Spermatophyta</taxon>
        <taxon>Magnoliopsida</taxon>
        <taxon>Magnoliidae</taxon>
        <taxon>Laurales</taxon>
        <taxon>Lauraceae</taxon>
        <taxon>Persea</taxon>
    </lineage>
</organism>
<proteinExistence type="predicted"/>
<dbReference type="Proteomes" id="UP001234297">
    <property type="component" value="Chromosome 10"/>
</dbReference>
<accession>A0ACC2KKW1</accession>
<name>A0ACC2KKW1_PERAE</name>
<dbReference type="EMBL" id="CM056818">
    <property type="protein sequence ID" value="KAJ8621568.1"/>
    <property type="molecule type" value="Genomic_DNA"/>
</dbReference>
<protein>
    <submittedName>
        <fullName evidence="1">Uncharacterized protein</fullName>
    </submittedName>
</protein>